<organism evidence="17">
    <name type="scientific">Pundamilia nyererei</name>
    <dbReference type="NCBI Taxonomy" id="303518"/>
    <lineage>
        <taxon>Eukaryota</taxon>
        <taxon>Metazoa</taxon>
        <taxon>Chordata</taxon>
        <taxon>Craniata</taxon>
        <taxon>Vertebrata</taxon>
        <taxon>Euteleostomi</taxon>
        <taxon>Actinopterygii</taxon>
        <taxon>Neopterygii</taxon>
        <taxon>Teleostei</taxon>
        <taxon>Neoteleostei</taxon>
        <taxon>Acanthomorphata</taxon>
        <taxon>Ovalentaria</taxon>
        <taxon>Cichlomorphae</taxon>
        <taxon>Cichliformes</taxon>
        <taxon>Cichlidae</taxon>
        <taxon>African cichlids</taxon>
        <taxon>Pseudocrenilabrinae</taxon>
        <taxon>Haplochromini</taxon>
        <taxon>Pundamilia</taxon>
    </lineage>
</organism>
<evidence type="ECO:0000256" key="3">
    <source>
        <dbReference type="ARBA" id="ARBA00005375"/>
    </source>
</evidence>
<evidence type="ECO:0000313" key="19">
    <source>
        <dbReference type="RefSeq" id="XP_005753524.1"/>
    </source>
</evidence>
<reference evidence="17" key="1">
    <citation type="submission" date="2023-09" db="UniProtKB">
        <authorList>
            <consortium name="Ensembl"/>
        </authorList>
    </citation>
    <scope>IDENTIFICATION</scope>
</reference>
<name>A0A3B4FTZ6_9CICH</name>
<evidence type="ECO:0000313" key="18">
    <source>
        <dbReference type="Proteomes" id="UP000695023"/>
    </source>
</evidence>
<dbReference type="EC" id="3.1.3.2" evidence="4"/>
<evidence type="ECO:0000256" key="12">
    <source>
        <dbReference type="ARBA" id="ARBA00023228"/>
    </source>
</evidence>
<comment type="subcellular location">
    <subcellularLocation>
        <location evidence="2">Lysosome lumen</location>
    </subcellularLocation>
    <subcellularLocation>
        <location evidence="13">Lysosome membrane</location>
        <topology evidence="13">Single-pass membrane protein</topology>
        <orientation evidence="13">Lumenal side</orientation>
    </subcellularLocation>
</comment>
<dbReference type="PROSITE" id="PS00778">
    <property type="entry name" value="HIS_ACID_PHOSPHAT_2"/>
    <property type="match status" value="1"/>
</dbReference>
<keyword evidence="8 15" id="KW-1133">Transmembrane helix</keyword>
<sequence length="421" mass="47685">MVPAAVLFVFTLTCVCGRAAAERKLVYTTVLFRHGDRSPVKAYPTDPHQESDWPQGFGQLSQIGMQQHFELGQFLRTRYEKFLNASYNRHEILVRSTDYDRTLMSAEANLAGLYPPSGQQVFNPNLKWQPIPVHTVPQSEERLLSFPLKDCPRYQQLMNETEHTEEFLNVTATYQDIIELVRNKTGLKDTTVETVWSVYDTLFCESQHNMTAPDWVSSDVMKKLRKLKDFGFQVIFAVHEQQEKSRLQGGMLLGEIVKNLSKMAVPDPKQQLKMMMLSAHDTTVAALLASLSVFNGIQPPYASCLMIELYREDNGSASVSMFYRNNTKEPPYPLQLPGCSLDCPLDEFVTITKVFISDDRDKECQLPSKHTDKLVITSLAVTGCVLLVLIVILLGVLCRHKDPINSRGYQHVINQEGGEDS</sequence>
<dbReference type="PANTHER" id="PTHR11567:SF180">
    <property type="entry name" value="LYSOSOMAL ACID PHOSPHATASE"/>
    <property type="match status" value="1"/>
</dbReference>
<evidence type="ECO:0000256" key="13">
    <source>
        <dbReference type="ARBA" id="ARBA00037852"/>
    </source>
</evidence>
<evidence type="ECO:0000256" key="7">
    <source>
        <dbReference type="ARBA" id="ARBA00022801"/>
    </source>
</evidence>
<dbReference type="GO" id="GO:0043202">
    <property type="term" value="C:lysosomal lumen"/>
    <property type="evidence" value="ECO:0007669"/>
    <property type="project" value="UniProtKB-SubCell"/>
</dbReference>
<dbReference type="GO" id="GO:0007040">
    <property type="term" value="P:lysosome organization"/>
    <property type="evidence" value="ECO:0007669"/>
    <property type="project" value="TreeGrafter"/>
</dbReference>
<dbReference type="OrthoDB" id="258392at2759"/>
<evidence type="ECO:0000256" key="15">
    <source>
        <dbReference type="SAM" id="Phobius"/>
    </source>
</evidence>
<evidence type="ECO:0000256" key="11">
    <source>
        <dbReference type="ARBA" id="ARBA00023180"/>
    </source>
</evidence>
<dbReference type="InterPro" id="IPR050645">
    <property type="entry name" value="Histidine_acid_phosphatase"/>
</dbReference>
<dbReference type="GO" id="GO:0005765">
    <property type="term" value="C:lysosomal membrane"/>
    <property type="evidence" value="ECO:0007669"/>
    <property type="project" value="UniProtKB-SubCell"/>
</dbReference>
<evidence type="ECO:0000256" key="5">
    <source>
        <dbReference type="ARBA" id="ARBA00022692"/>
    </source>
</evidence>
<keyword evidence="10" id="KW-1015">Disulfide bond</keyword>
<dbReference type="AlphaFoldDB" id="A0A3B4FTZ6"/>
<gene>
    <name evidence="19" type="primary">acp2</name>
</gene>
<dbReference type="InterPro" id="IPR000560">
    <property type="entry name" value="His_Pase_clade-2"/>
</dbReference>
<evidence type="ECO:0000256" key="9">
    <source>
        <dbReference type="ARBA" id="ARBA00023136"/>
    </source>
</evidence>
<keyword evidence="5 15" id="KW-0812">Transmembrane</keyword>
<dbReference type="SUPFAM" id="SSF53254">
    <property type="entry name" value="Phosphoglycerate mutase-like"/>
    <property type="match status" value="1"/>
</dbReference>
<evidence type="ECO:0000256" key="8">
    <source>
        <dbReference type="ARBA" id="ARBA00022989"/>
    </source>
</evidence>
<protein>
    <recommendedName>
        <fullName evidence="14">Lysosomal acid phosphatase</fullName>
        <ecNumber evidence="4">3.1.3.2</ecNumber>
    </recommendedName>
</protein>
<evidence type="ECO:0000256" key="14">
    <source>
        <dbReference type="ARBA" id="ARBA00039422"/>
    </source>
</evidence>
<keyword evidence="11" id="KW-0325">Glycoprotein</keyword>
<dbReference type="GO" id="GO:0003993">
    <property type="term" value="F:acid phosphatase activity"/>
    <property type="evidence" value="ECO:0007669"/>
    <property type="project" value="UniProtKB-EC"/>
</dbReference>
<dbReference type="InterPro" id="IPR029033">
    <property type="entry name" value="His_PPase_superfam"/>
</dbReference>
<dbReference type="CDD" id="cd07061">
    <property type="entry name" value="HP_HAP_like"/>
    <property type="match status" value="1"/>
</dbReference>
<evidence type="ECO:0000256" key="2">
    <source>
        <dbReference type="ARBA" id="ARBA00004227"/>
    </source>
</evidence>
<evidence type="ECO:0000256" key="4">
    <source>
        <dbReference type="ARBA" id="ARBA00012646"/>
    </source>
</evidence>
<dbReference type="GeneTree" id="ENSGT00940000158446"/>
<keyword evidence="18" id="KW-1185">Reference proteome</keyword>
<accession>A0A3B4FTZ6</accession>
<dbReference type="STRING" id="303518.ENSPNYP00000012766"/>
<feature type="signal peptide" evidence="16">
    <location>
        <begin position="1"/>
        <end position="21"/>
    </location>
</feature>
<dbReference type="FunFam" id="3.40.50.1240:FF:000010">
    <property type="entry name" value="Prostatic acid phosphatase"/>
    <property type="match status" value="1"/>
</dbReference>
<evidence type="ECO:0000256" key="16">
    <source>
        <dbReference type="SAM" id="SignalP"/>
    </source>
</evidence>
<proteinExistence type="inferred from homology"/>
<dbReference type="PANTHER" id="PTHR11567">
    <property type="entry name" value="ACID PHOSPHATASE-RELATED"/>
    <property type="match status" value="1"/>
</dbReference>
<keyword evidence="7" id="KW-0378">Hydrolase</keyword>
<dbReference type="Pfam" id="PF00328">
    <property type="entry name" value="His_Phos_2"/>
    <property type="match status" value="1"/>
</dbReference>
<evidence type="ECO:0000256" key="10">
    <source>
        <dbReference type="ARBA" id="ARBA00023157"/>
    </source>
</evidence>
<dbReference type="GeneID" id="102215150"/>
<reference evidence="19" key="2">
    <citation type="submission" date="2025-04" db="UniProtKB">
        <authorList>
            <consortium name="RefSeq"/>
        </authorList>
    </citation>
    <scope>IDENTIFICATION</scope>
</reference>
<dbReference type="CTD" id="53"/>
<dbReference type="Ensembl" id="ENSPNYT00000013079.1">
    <property type="protein sequence ID" value="ENSPNYP00000012766.1"/>
    <property type="gene ID" value="ENSPNYG00000009687.1"/>
</dbReference>
<keyword evidence="9 15" id="KW-0472">Membrane</keyword>
<evidence type="ECO:0000313" key="17">
    <source>
        <dbReference type="Ensembl" id="ENSPNYP00000012766.1"/>
    </source>
</evidence>
<dbReference type="InterPro" id="IPR033379">
    <property type="entry name" value="Acid_Pase_AS"/>
</dbReference>
<dbReference type="Gene3D" id="3.40.50.1240">
    <property type="entry name" value="Phosphoglycerate mutase-like"/>
    <property type="match status" value="1"/>
</dbReference>
<evidence type="ECO:0000256" key="1">
    <source>
        <dbReference type="ARBA" id="ARBA00000032"/>
    </source>
</evidence>
<dbReference type="RefSeq" id="XP_005753524.1">
    <property type="nucleotide sequence ID" value="XM_005753467.1"/>
</dbReference>
<comment type="similarity">
    <text evidence="3">Belongs to the histidine acid phosphatase family.</text>
</comment>
<dbReference type="Proteomes" id="UP000695023">
    <property type="component" value="Unplaced"/>
</dbReference>
<feature type="transmembrane region" description="Helical" evidence="15">
    <location>
        <begin position="374"/>
        <end position="397"/>
    </location>
</feature>
<keyword evidence="12" id="KW-0458">Lysosome</keyword>
<comment type="catalytic activity">
    <reaction evidence="1">
        <text>a phosphate monoester + H2O = an alcohol + phosphate</text>
        <dbReference type="Rhea" id="RHEA:15017"/>
        <dbReference type="ChEBI" id="CHEBI:15377"/>
        <dbReference type="ChEBI" id="CHEBI:30879"/>
        <dbReference type="ChEBI" id="CHEBI:43474"/>
        <dbReference type="ChEBI" id="CHEBI:67140"/>
        <dbReference type="EC" id="3.1.3.2"/>
    </reaction>
</comment>
<keyword evidence="6 16" id="KW-0732">Signal</keyword>
<evidence type="ECO:0000256" key="6">
    <source>
        <dbReference type="ARBA" id="ARBA00022729"/>
    </source>
</evidence>
<feature type="chain" id="PRO_5044590212" description="Lysosomal acid phosphatase" evidence="16">
    <location>
        <begin position="22"/>
        <end position="421"/>
    </location>
</feature>